<protein>
    <submittedName>
        <fullName evidence="1">Uncharacterized protein</fullName>
    </submittedName>
</protein>
<dbReference type="Proteomes" id="UP000318741">
    <property type="component" value="Chromosome"/>
</dbReference>
<gene>
    <name evidence="1" type="ORF">CA12_06830</name>
</gene>
<dbReference type="KEGG" id="acaf:CA12_06830"/>
<proteinExistence type="predicted"/>
<name>A0A517P5G0_9PLAN</name>
<evidence type="ECO:0000313" key="2">
    <source>
        <dbReference type="Proteomes" id="UP000318741"/>
    </source>
</evidence>
<organism evidence="1 2">
    <name type="scientific">Alienimonas californiensis</name>
    <dbReference type="NCBI Taxonomy" id="2527989"/>
    <lineage>
        <taxon>Bacteria</taxon>
        <taxon>Pseudomonadati</taxon>
        <taxon>Planctomycetota</taxon>
        <taxon>Planctomycetia</taxon>
        <taxon>Planctomycetales</taxon>
        <taxon>Planctomycetaceae</taxon>
        <taxon>Alienimonas</taxon>
    </lineage>
</organism>
<accession>A0A517P5G0</accession>
<evidence type="ECO:0000313" key="1">
    <source>
        <dbReference type="EMBL" id="QDT14607.1"/>
    </source>
</evidence>
<keyword evidence="2" id="KW-1185">Reference proteome</keyword>
<dbReference type="AlphaFoldDB" id="A0A517P5G0"/>
<dbReference type="EMBL" id="CP036265">
    <property type="protein sequence ID" value="QDT14607.1"/>
    <property type="molecule type" value="Genomic_DNA"/>
</dbReference>
<sequence length="74" mass="8290">MPAATRYPKPRDDVPPTAIESDVLYPLAEFRARTGLGEYAMRTARKSGLKVRYVGNRGFVLGADFICFLTQHQT</sequence>
<dbReference type="OrthoDB" id="289388at2"/>
<dbReference type="RefSeq" id="WP_145357486.1">
    <property type="nucleotide sequence ID" value="NZ_CP036265.1"/>
</dbReference>
<reference evidence="1 2" key="1">
    <citation type="submission" date="2019-02" db="EMBL/GenBank/DDBJ databases">
        <title>Deep-cultivation of Planctomycetes and their phenomic and genomic characterization uncovers novel biology.</title>
        <authorList>
            <person name="Wiegand S."/>
            <person name="Jogler M."/>
            <person name="Boedeker C."/>
            <person name="Pinto D."/>
            <person name="Vollmers J."/>
            <person name="Rivas-Marin E."/>
            <person name="Kohn T."/>
            <person name="Peeters S.H."/>
            <person name="Heuer A."/>
            <person name="Rast P."/>
            <person name="Oberbeckmann S."/>
            <person name="Bunk B."/>
            <person name="Jeske O."/>
            <person name="Meyerdierks A."/>
            <person name="Storesund J.E."/>
            <person name="Kallscheuer N."/>
            <person name="Luecker S."/>
            <person name="Lage O.M."/>
            <person name="Pohl T."/>
            <person name="Merkel B.J."/>
            <person name="Hornburger P."/>
            <person name="Mueller R.-W."/>
            <person name="Bruemmer F."/>
            <person name="Labrenz M."/>
            <person name="Spormann A.M."/>
            <person name="Op den Camp H."/>
            <person name="Overmann J."/>
            <person name="Amann R."/>
            <person name="Jetten M.S.M."/>
            <person name="Mascher T."/>
            <person name="Medema M.H."/>
            <person name="Devos D.P."/>
            <person name="Kaster A.-K."/>
            <person name="Ovreas L."/>
            <person name="Rohde M."/>
            <person name="Galperin M.Y."/>
            <person name="Jogler C."/>
        </authorList>
    </citation>
    <scope>NUCLEOTIDE SEQUENCE [LARGE SCALE GENOMIC DNA]</scope>
    <source>
        <strain evidence="1 2">CA12</strain>
    </source>
</reference>